<evidence type="ECO:0000256" key="3">
    <source>
        <dbReference type="PIRSR" id="PIRSR000106-1"/>
    </source>
</evidence>
<evidence type="ECO:0000313" key="9">
    <source>
        <dbReference type="EMBL" id="OIO32464.1"/>
    </source>
</evidence>
<feature type="binding site" evidence="5">
    <location>
        <position position="164"/>
    </location>
    <ligand>
        <name>a divalent metal cation</name>
        <dbReference type="ChEBI" id="CHEBI:60240"/>
    </ligand>
</feature>
<sequence>MNAKHTNIQERSLELHARHRGKIEVVGKIEIANNDDLAAVYTSGIAAVSEAISNDKSKVWEYTIKANSIAVVSDGSAVLGLGNIGPEAAIPVMEGKAMLFKKFAGIDAFPLCLDTQDTEEIIQTVKHIAPIFGGINLEDISAPRCFEIEERLKNELTIPVMHDDQHGTAVVVLVALINALKVKQANKDTVRVYINGAGAAGTAIAELLLEYGFKNLVVADSKGAIYKGRSDLNVHKMKLADLTNIECHHDSTVALCATGDLARSVKDFDIFIGVSKGDLLTDDMVRSMRANPVIFALANPVPEITPDNALATGAFIVATGRSDFPNQINNVLAFPGIFRGALMNRVRRIEKKMLINAAENLAGCVDYPSSKRIIPDPFEEGVVDAVARAIHE</sequence>
<evidence type="ECO:0000256" key="6">
    <source>
        <dbReference type="RuleBase" id="RU003427"/>
    </source>
</evidence>
<dbReference type="Pfam" id="PF00390">
    <property type="entry name" value="malic"/>
    <property type="match status" value="1"/>
</dbReference>
<dbReference type="SMART" id="SM00919">
    <property type="entry name" value="Malic_M"/>
    <property type="match status" value="1"/>
</dbReference>
<dbReference type="PANTHER" id="PTHR43237">
    <property type="entry name" value="NADP-DEPENDENT MALIC ENZYME"/>
    <property type="match status" value="1"/>
</dbReference>
<gene>
    <name evidence="9" type="ORF">AUJ44_02370</name>
</gene>
<dbReference type="InterPro" id="IPR012301">
    <property type="entry name" value="Malic_N_dom"/>
</dbReference>
<dbReference type="Pfam" id="PF03949">
    <property type="entry name" value="Malic_M"/>
    <property type="match status" value="1"/>
</dbReference>
<dbReference type="EMBL" id="MNVO01000037">
    <property type="protein sequence ID" value="OIO32464.1"/>
    <property type="molecule type" value="Genomic_DNA"/>
</dbReference>
<comment type="caution">
    <text evidence="9">The sequence shown here is derived from an EMBL/GenBank/DDBJ whole genome shotgun (WGS) entry which is preliminary data.</text>
</comment>
<feature type="domain" description="Malic enzyme NAD-binding" evidence="7">
    <location>
        <begin position="165"/>
        <end position="390"/>
    </location>
</feature>
<organism evidence="9 10">
    <name type="scientific">Candidatus Nomurabacteria bacterium CG1_02_47_685</name>
    <dbReference type="NCBI Taxonomy" id="1805282"/>
    <lineage>
        <taxon>Bacteria</taxon>
        <taxon>Candidatus Nomuraibacteriota</taxon>
    </lineage>
</organism>
<dbReference type="InterPro" id="IPR051674">
    <property type="entry name" value="Malate_Decarboxylase"/>
</dbReference>
<evidence type="ECO:0000256" key="2">
    <source>
        <dbReference type="ARBA" id="ARBA00023002"/>
    </source>
</evidence>
<dbReference type="SUPFAM" id="SSF53223">
    <property type="entry name" value="Aminoacid dehydrogenase-like, N-terminal domain"/>
    <property type="match status" value="1"/>
</dbReference>
<feature type="binding site" evidence="4">
    <location>
        <position position="299"/>
    </location>
    <ligand>
        <name>(S)-malate</name>
        <dbReference type="ChEBI" id="CHEBI:15589"/>
    </ligand>
</feature>
<feature type="active site" description="Proton donor" evidence="3">
    <location>
        <position position="41"/>
    </location>
</feature>
<evidence type="ECO:0000313" key="10">
    <source>
        <dbReference type="Proteomes" id="UP000183206"/>
    </source>
</evidence>
<accession>A0A1J4V8V1</accession>
<protein>
    <submittedName>
        <fullName evidence="9">NAD-dependent malic enzyme</fullName>
    </submittedName>
</protein>
<evidence type="ECO:0000259" key="8">
    <source>
        <dbReference type="SMART" id="SM01274"/>
    </source>
</evidence>
<comment type="similarity">
    <text evidence="1 6">Belongs to the malic enzymes family.</text>
</comment>
<dbReference type="PIRSF" id="PIRSF000106">
    <property type="entry name" value="ME"/>
    <property type="match status" value="1"/>
</dbReference>
<dbReference type="GO" id="GO:0051287">
    <property type="term" value="F:NAD binding"/>
    <property type="evidence" value="ECO:0007669"/>
    <property type="project" value="InterPro"/>
</dbReference>
<evidence type="ECO:0000256" key="1">
    <source>
        <dbReference type="ARBA" id="ARBA00008785"/>
    </source>
</evidence>
<dbReference type="Gene3D" id="3.40.50.720">
    <property type="entry name" value="NAD(P)-binding Rossmann-like Domain"/>
    <property type="match status" value="1"/>
</dbReference>
<reference evidence="9 10" key="1">
    <citation type="journal article" date="2016" name="Environ. Microbiol.">
        <title>Genomic resolution of a cold subsurface aquifer community provides metabolic insights for novel microbes adapted to high CO concentrations.</title>
        <authorList>
            <person name="Probst A.J."/>
            <person name="Castelle C.J."/>
            <person name="Singh A."/>
            <person name="Brown C.T."/>
            <person name="Anantharaman K."/>
            <person name="Sharon I."/>
            <person name="Hug L.A."/>
            <person name="Burstein D."/>
            <person name="Emerson J.B."/>
            <person name="Thomas B.C."/>
            <person name="Banfield J.F."/>
        </authorList>
    </citation>
    <scope>NUCLEOTIDE SEQUENCE [LARGE SCALE GENOMIC DNA]</scope>
    <source>
        <strain evidence="9">CG1_02_47_685</strain>
    </source>
</reference>
<evidence type="ECO:0000256" key="4">
    <source>
        <dbReference type="PIRSR" id="PIRSR000106-2"/>
    </source>
</evidence>
<dbReference type="SMART" id="SM01274">
    <property type="entry name" value="malic"/>
    <property type="match status" value="1"/>
</dbReference>
<name>A0A1J4V8V1_9BACT</name>
<dbReference type="PANTHER" id="PTHR43237:SF4">
    <property type="entry name" value="NADP-DEPENDENT MALIC ENZYME"/>
    <property type="match status" value="1"/>
</dbReference>
<dbReference type="AlphaFoldDB" id="A0A1J4V8V1"/>
<dbReference type="InterPro" id="IPR012302">
    <property type="entry name" value="Malic_NAD-bd"/>
</dbReference>
<proteinExistence type="inferred from homology"/>
<evidence type="ECO:0000256" key="5">
    <source>
        <dbReference type="PIRSR" id="PIRSR000106-3"/>
    </source>
</evidence>
<dbReference type="GO" id="GO:0046872">
    <property type="term" value="F:metal ion binding"/>
    <property type="evidence" value="ECO:0007669"/>
    <property type="project" value="UniProtKB-KW"/>
</dbReference>
<dbReference type="SUPFAM" id="SSF51735">
    <property type="entry name" value="NAD(P)-binding Rossmann-fold domains"/>
    <property type="match status" value="1"/>
</dbReference>
<dbReference type="Proteomes" id="UP000183206">
    <property type="component" value="Unassembled WGS sequence"/>
</dbReference>
<keyword evidence="2" id="KW-0560">Oxidoreductase</keyword>
<feature type="domain" description="Malic enzyme N-terminal" evidence="8">
    <location>
        <begin position="20"/>
        <end position="153"/>
    </location>
</feature>
<dbReference type="STRING" id="1805282.AUJ44_02370"/>
<feature type="binding site" evidence="4">
    <location>
        <position position="329"/>
    </location>
    <ligand>
        <name>(S)-malate</name>
        <dbReference type="ChEBI" id="CHEBI:15589"/>
    </ligand>
</feature>
<feature type="active site" description="Proton acceptor" evidence="3">
    <location>
        <position position="96"/>
    </location>
</feature>
<dbReference type="GO" id="GO:0004470">
    <property type="term" value="F:malic enzyme activity"/>
    <property type="evidence" value="ECO:0007669"/>
    <property type="project" value="InterPro"/>
</dbReference>
<dbReference type="Gene3D" id="3.40.50.10380">
    <property type="entry name" value="Malic enzyme, N-terminal domain"/>
    <property type="match status" value="1"/>
</dbReference>
<dbReference type="GO" id="GO:0016616">
    <property type="term" value="F:oxidoreductase activity, acting on the CH-OH group of donors, NAD or NADP as acceptor"/>
    <property type="evidence" value="ECO:0007669"/>
    <property type="project" value="InterPro"/>
</dbReference>
<evidence type="ECO:0000259" key="7">
    <source>
        <dbReference type="SMART" id="SM00919"/>
    </source>
</evidence>
<keyword evidence="5 6" id="KW-0479">Metal-binding</keyword>
<dbReference type="PRINTS" id="PR00072">
    <property type="entry name" value="MALOXRDTASE"/>
</dbReference>
<dbReference type="InterPro" id="IPR037062">
    <property type="entry name" value="Malic_N_dom_sf"/>
</dbReference>
<feature type="binding site" evidence="5">
    <location>
        <position position="138"/>
    </location>
    <ligand>
        <name>a divalent metal cation</name>
        <dbReference type="ChEBI" id="CHEBI:60240"/>
    </ligand>
</feature>
<dbReference type="InterPro" id="IPR001891">
    <property type="entry name" value="Malic_OxRdtase"/>
</dbReference>
<dbReference type="FunFam" id="3.40.50.10380:FF:000003">
    <property type="entry name" value="NADP-dependent malic enzyme"/>
    <property type="match status" value="1"/>
</dbReference>
<dbReference type="InterPro" id="IPR046346">
    <property type="entry name" value="Aminoacid_DH-like_N_sf"/>
</dbReference>
<feature type="binding site" evidence="5">
    <location>
        <position position="139"/>
    </location>
    <ligand>
        <name>a divalent metal cation</name>
        <dbReference type="ChEBI" id="CHEBI:60240"/>
    </ligand>
</feature>
<dbReference type="InterPro" id="IPR036291">
    <property type="entry name" value="NAD(P)-bd_dom_sf"/>
</dbReference>
<comment type="cofactor">
    <cofactor evidence="5">
        <name>Mg(2+)</name>
        <dbReference type="ChEBI" id="CHEBI:18420"/>
    </cofactor>
    <cofactor evidence="5">
        <name>Mn(2+)</name>
        <dbReference type="ChEBI" id="CHEBI:29035"/>
    </cofactor>
    <text evidence="5">Divalent metal cations. Prefers magnesium or manganese.</text>
</comment>